<evidence type="ECO:0000313" key="6">
    <source>
        <dbReference type="Proteomes" id="UP000472320"/>
    </source>
</evidence>
<keyword evidence="2" id="KW-0238">DNA-binding</keyword>
<dbReference type="SUPFAM" id="SSF46785">
    <property type="entry name" value="Winged helix' DNA-binding domain"/>
    <property type="match status" value="1"/>
</dbReference>
<dbReference type="InterPro" id="IPR008920">
    <property type="entry name" value="TF_FadR/GntR_C"/>
</dbReference>
<dbReference type="Gene3D" id="1.10.10.10">
    <property type="entry name" value="Winged helix-like DNA-binding domain superfamily/Winged helix DNA-binding domain"/>
    <property type="match status" value="2"/>
</dbReference>
<dbReference type="InterPro" id="IPR036388">
    <property type="entry name" value="WH-like_DNA-bd_sf"/>
</dbReference>
<evidence type="ECO:0000256" key="3">
    <source>
        <dbReference type="ARBA" id="ARBA00023163"/>
    </source>
</evidence>
<feature type="domain" description="HTH gntR-type" evidence="4">
    <location>
        <begin position="83"/>
        <end position="150"/>
    </location>
</feature>
<dbReference type="InterPro" id="IPR000524">
    <property type="entry name" value="Tscrpt_reg_HTH_GntR"/>
</dbReference>
<proteinExistence type="predicted"/>
<evidence type="ECO:0000256" key="1">
    <source>
        <dbReference type="ARBA" id="ARBA00023015"/>
    </source>
</evidence>
<dbReference type="PROSITE" id="PS50949">
    <property type="entry name" value="HTH_GNTR"/>
    <property type="match status" value="1"/>
</dbReference>
<dbReference type="Pfam" id="PF07729">
    <property type="entry name" value="FCD"/>
    <property type="match status" value="1"/>
</dbReference>
<comment type="caution">
    <text evidence="5">The sequence shown here is derived from an EMBL/GenBank/DDBJ whole genome shotgun (WGS) entry which is preliminary data.</text>
</comment>
<dbReference type="GO" id="GO:0003677">
    <property type="term" value="F:DNA binding"/>
    <property type="evidence" value="ECO:0007669"/>
    <property type="project" value="UniProtKB-KW"/>
</dbReference>
<dbReference type="PANTHER" id="PTHR43537">
    <property type="entry name" value="TRANSCRIPTIONAL REGULATOR, GNTR FAMILY"/>
    <property type="match status" value="1"/>
</dbReference>
<protein>
    <submittedName>
        <fullName evidence="5">GntR family transcriptional regulator</fullName>
    </submittedName>
</protein>
<dbReference type="Gene3D" id="1.20.120.530">
    <property type="entry name" value="GntR ligand-binding domain-like"/>
    <property type="match status" value="1"/>
</dbReference>
<name>A0A6L6QBV1_9BURK</name>
<reference evidence="5 6" key="1">
    <citation type="submission" date="2019-11" db="EMBL/GenBank/DDBJ databases">
        <title>Type strains purchased from KCTC, JCM and DSMZ.</title>
        <authorList>
            <person name="Lu H."/>
        </authorList>
    </citation>
    <scope>NUCLEOTIDE SEQUENCE [LARGE SCALE GENOMIC DNA]</scope>
    <source>
        <strain evidence="5 6">JCM 31587</strain>
    </source>
</reference>
<dbReference type="Pfam" id="PF00392">
    <property type="entry name" value="GntR"/>
    <property type="match status" value="1"/>
</dbReference>
<dbReference type="Proteomes" id="UP000472320">
    <property type="component" value="Unassembled WGS sequence"/>
</dbReference>
<dbReference type="SUPFAM" id="SSF48008">
    <property type="entry name" value="GntR ligand-binding domain-like"/>
    <property type="match status" value="1"/>
</dbReference>
<keyword evidence="1" id="KW-0805">Transcription regulation</keyword>
<dbReference type="InterPro" id="IPR011711">
    <property type="entry name" value="GntR_C"/>
</dbReference>
<keyword evidence="6" id="KW-1185">Reference proteome</keyword>
<keyword evidence="3" id="KW-0804">Transcription</keyword>
<dbReference type="RefSeq" id="WP_155452916.1">
    <property type="nucleotide sequence ID" value="NZ_WNKX01000003.1"/>
</dbReference>
<dbReference type="GO" id="GO:0003700">
    <property type="term" value="F:DNA-binding transcription factor activity"/>
    <property type="evidence" value="ECO:0007669"/>
    <property type="project" value="InterPro"/>
</dbReference>
<organism evidence="5 6">
    <name type="scientific">Massilia eburnea</name>
    <dbReference type="NCBI Taxonomy" id="1776165"/>
    <lineage>
        <taxon>Bacteria</taxon>
        <taxon>Pseudomonadati</taxon>
        <taxon>Pseudomonadota</taxon>
        <taxon>Betaproteobacteria</taxon>
        <taxon>Burkholderiales</taxon>
        <taxon>Oxalobacteraceae</taxon>
        <taxon>Telluria group</taxon>
        <taxon>Massilia</taxon>
    </lineage>
</organism>
<accession>A0A6L6QBV1</accession>
<dbReference type="InterPro" id="IPR036390">
    <property type="entry name" value="WH_DNA-bd_sf"/>
</dbReference>
<dbReference type="OrthoDB" id="9799812at2"/>
<dbReference type="SMART" id="SM00895">
    <property type="entry name" value="FCD"/>
    <property type="match status" value="1"/>
</dbReference>
<dbReference type="EMBL" id="WNKX01000003">
    <property type="protein sequence ID" value="MTW09962.1"/>
    <property type="molecule type" value="Genomic_DNA"/>
</dbReference>
<sequence>MARAPTVSRRSVNLLLDHIMDSVAVGEALPTEHRLAALGEGSRSAVRSAIAHFFERGLISGMKERRLLRKPRQADYFDVADLQSGTERVRQVLMELIYQGDWPPGTEFSEAHLARAAGVSTISVREFLIGFSRYGLIRKRPQGGWRLCAFDRAFAMEVAEVRQMFELAAIERFAALAADDPAYAALDQLIARHEQLGAVMPARHQDFPALDRDFHTFLIGCLDNRFAQGFYDIVSLVFHYHYQWDKGTERVRNEHAVHEHLAILHALARRDTAAAMEGMRVHLGSARSTLLQAAQTREPAHYEIGQPQQ</sequence>
<gene>
    <name evidence="5" type="ORF">GM658_05060</name>
</gene>
<evidence type="ECO:0000313" key="5">
    <source>
        <dbReference type="EMBL" id="MTW09962.1"/>
    </source>
</evidence>
<evidence type="ECO:0000259" key="4">
    <source>
        <dbReference type="PROSITE" id="PS50949"/>
    </source>
</evidence>
<dbReference type="PANTHER" id="PTHR43537:SF51">
    <property type="entry name" value="HTH-TYPE TRANSCRIPTIONAL REGULATOR LGOR-RELATED"/>
    <property type="match status" value="1"/>
</dbReference>
<dbReference type="AlphaFoldDB" id="A0A6L6QBV1"/>
<evidence type="ECO:0000256" key="2">
    <source>
        <dbReference type="ARBA" id="ARBA00023125"/>
    </source>
</evidence>